<keyword evidence="3" id="KW-1185">Reference proteome</keyword>
<gene>
    <name evidence="2" type="ORF">DRF65_07840</name>
</gene>
<evidence type="ECO:0000313" key="3">
    <source>
        <dbReference type="Proteomes" id="UP000256686"/>
    </source>
</evidence>
<name>A0A3D9CBA1_9FLAO</name>
<feature type="chain" id="PRO_5017626921" description="T9SS C-terminal target domain-containing protein" evidence="1">
    <location>
        <begin position="21"/>
        <end position="131"/>
    </location>
</feature>
<dbReference type="Proteomes" id="UP000256686">
    <property type="component" value="Unassembled WGS sequence"/>
</dbReference>
<keyword evidence="1" id="KW-0732">Signal</keyword>
<accession>A0A3D9CBA1</accession>
<evidence type="ECO:0000256" key="1">
    <source>
        <dbReference type="SAM" id="SignalP"/>
    </source>
</evidence>
<organism evidence="2 3">
    <name type="scientific">Chryseobacterium pennae</name>
    <dbReference type="NCBI Taxonomy" id="2258962"/>
    <lineage>
        <taxon>Bacteria</taxon>
        <taxon>Pseudomonadati</taxon>
        <taxon>Bacteroidota</taxon>
        <taxon>Flavobacteriia</taxon>
        <taxon>Flavobacteriales</taxon>
        <taxon>Weeksellaceae</taxon>
        <taxon>Chryseobacterium group</taxon>
        <taxon>Chryseobacterium</taxon>
    </lineage>
</organism>
<dbReference type="AlphaFoldDB" id="A0A3D9CBA1"/>
<sequence length="131" mass="13494">MKKFLLTATMLVAFTALSKAQQGRVGINTSTPAATLDVVANADATRPDALLVPRLSRADLEAKTNAYANGTSTVASAQNGALVFVNALGGNGTGKTVNVTATGFYYYDGTNGNNVWKPVGGGQLLKGMKVL</sequence>
<protein>
    <recommendedName>
        <fullName evidence="4">T9SS C-terminal target domain-containing protein</fullName>
    </recommendedName>
</protein>
<proteinExistence type="predicted"/>
<feature type="signal peptide" evidence="1">
    <location>
        <begin position="1"/>
        <end position="20"/>
    </location>
</feature>
<reference evidence="3" key="1">
    <citation type="submission" date="2018-06" db="EMBL/GenBank/DDBJ databases">
        <authorList>
            <person name="Lum Nde A."/>
            <person name="Hugo C."/>
        </authorList>
    </citation>
    <scope>NUCLEOTIDE SEQUENCE [LARGE SCALE GENOMIC DNA]</scope>
    <source>
        <strain evidence="3">1_F178</strain>
    </source>
</reference>
<evidence type="ECO:0008006" key="4">
    <source>
        <dbReference type="Google" id="ProtNLM"/>
    </source>
</evidence>
<evidence type="ECO:0000313" key="2">
    <source>
        <dbReference type="EMBL" id="REC63125.1"/>
    </source>
</evidence>
<comment type="caution">
    <text evidence="2">The sequence shown here is derived from an EMBL/GenBank/DDBJ whole genome shotgun (WGS) entry which is preliminary data.</text>
</comment>
<dbReference type="RefSeq" id="WP_115970203.1">
    <property type="nucleotide sequence ID" value="NZ_QNVT01000005.1"/>
</dbReference>
<dbReference type="EMBL" id="QNVT01000005">
    <property type="protein sequence ID" value="REC63125.1"/>
    <property type="molecule type" value="Genomic_DNA"/>
</dbReference>